<accession>A0A4R3QGX8</accession>
<dbReference type="Pfam" id="PF04250">
    <property type="entry name" value="DUF429"/>
    <property type="match status" value="1"/>
</dbReference>
<dbReference type="EMBL" id="SMBH01000001">
    <property type="protein sequence ID" value="TCU20244.1"/>
    <property type="molecule type" value="Genomic_DNA"/>
</dbReference>
<dbReference type="AlphaFoldDB" id="A0A4R3QGX8"/>
<sequence length="272" mass="29675">MSTSTTSVIGFDSAWTDNPRAPGGICVLREDEAGSRLHFMPRLASFNEAVEIIHSERGQVGKCLVALDQPTIVPNMSGSRPVDKVAGSLISWVGGGVQPANRSKLGMFDAAAPIWRFKGALGAIEDPELARKARDGLFLLEVFPALALLAIEDSYCRRLSAPKYNPANRKTFKFAHWRSVSETVRKFGELRALAQLESWCSVISANAAPRKADQDKIDAMICALIGLHWLAAPREQSVMIGDLENGYMIAPAINGVHERLLAAARQRDVPIR</sequence>
<gene>
    <name evidence="1" type="ORF">EV132_101308</name>
</gene>
<dbReference type="Proteomes" id="UP000294576">
    <property type="component" value="Unassembled WGS sequence"/>
</dbReference>
<evidence type="ECO:0000313" key="1">
    <source>
        <dbReference type="EMBL" id="TCU20244.1"/>
    </source>
</evidence>
<proteinExistence type="predicted"/>
<dbReference type="InterPro" id="IPR007362">
    <property type="entry name" value="DUF429"/>
</dbReference>
<reference evidence="1 2" key="1">
    <citation type="submission" date="2019-03" db="EMBL/GenBank/DDBJ databases">
        <title>Genomic Encyclopedia of Type Strains, Phase IV (KMG-V): Genome sequencing to study the core and pangenomes of soil and plant-associated prokaryotes.</title>
        <authorList>
            <person name="Whitman W."/>
        </authorList>
    </citation>
    <scope>NUCLEOTIDE SEQUENCE [LARGE SCALE GENOMIC DNA]</scope>
    <source>
        <strain evidence="1 2">Hc14</strain>
    </source>
</reference>
<evidence type="ECO:0000313" key="2">
    <source>
        <dbReference type="Proteomes" id="UP000294576"/>
    </source>
</evidence>
<dbReference type="RefSeq" id="WP_132558400.1">
    <property type="nucleotide sequence ID" value="NZ_SMBH01000001.1"/>
</dbReference>
<dbReference type="InterPro" id="IPR008306">
    <property type="entry name" value="UCP018008"/>
</dbReference>
<comment type="caution">
    <text evidence="1">The sequence shown here is derived from an EMBL/GenBank/DDBJ whole genome shotgun (WGS) entry which is preliminary data.</text>
</comment>
<dbReference type="PIRSF" id="PIRSF018008">
    <property type="entry name" value="UCP018008"/>
    <property type="match status" value="1"/>
</dbReference>
<protein>
    <submittedName>
        <fullName evidence="1">Putative RNase H-like nuclease</fullName>
    </submittedName>
</protein>
<name>A0A4R3QGX8_RHISU</name>
<organism evidence="1 2">
    <name type="scientific">Rhizobium sullae</name>
    <name type="common">Rhizobium hedysari</name>
    <dbReference type="NCBI Taxonomy" id="50338"/>
    <lineage>
        <taxon>Bacteria</taxon>
        <taxon>Pseudomonadati</taxon>
        <taxon>Pseudomonadota</taxon>
        <taxon>Alphaproteobacteria</taxon>
        <taxon>Hyphomicrobiales</taxon>
        <taxon>Rhizobiaceae</taxon>
        <taxon>Rhizobium/Agrobacterium group</taxon>
        <taxon>Rhizobium</taxon>
    </lineage>
</organism>